<sequence length="317" mass="35040">MHTELDDEFWRAATTLPRKRTLYSRDSLFLEGYYDASFIWQEQMASLLARVALVLFKSETIAGQRLQVAHTLLTAQGFAAVAAEPVRFTGGLFHDLWRYQFQRATSDKIRLYTRWAAGTNGVVAAYIQTAPAPRRPASVSMKVFKGPAAVERRQPEQLRSLMASPNSILNFVHASDEPADVLRELAILVPAERRDRVWRAIATADFEAGQAELLALADRFASGPPHDLDVAAAGERLAAKCSANGAAGQRYFDAVTTREKLLVLRELELALGARCAEVDPIDVIVFASGFVRRDLPLPGELDDDCVPGWDALDSVLR</sequence>
<dbReference type="EMBL" id="JBFPKE010000009">
    <property type="protein sequence ID" value="MEX3752739.1"/>
    <property type="molecule type" value="Genomic_DNA"/>
</dbReference>
<dbReference type="RefSeq" id="WP_310110619.1">
    <property type="nucleotide sequence ID" value="NZ_CP168531.1"/>
</dbReference>
<protein>
    <submittedName>
        <fullName evidence="1">Nucleoside-diphosphate kinase</fullName>
    </submittedName>
</protein>
<keyword evidence="1" id="KW-0418">Kinase</keyword>
<name>A0ABV3WIT7_9BURK</name>
<evidence type="ECO:0000313" key="2">
    <source>
        <dbReference type="Proteomes" id="UP001558535"/>
    </source>
</evidence>
<comment type="caution">
    <text evidence="1">The sequence shown here is derived from an EMBL/GenBank/DDBJ whole genome shotgun (WGS) entry which is preliminary data.</text>
</comment>
<dbReference type="Gene3D" id="3.30.70.141">
    <property type="entry name" value="Nucleoside diphosphate kinase-like domain"/>
    <property type="match status" value="1"/>
</dbReference>
<reference evidence="1 2" key="1">
    <citation type="submission" date="2024-07" db="EMBL/GenBank/DDBJ databases">
        <title>A survey of Mimosa microsymbionts across Brazilian biomes reveals a high diversity of Paraburkholderia nodulating endemic species, but also that Cupriavidus is common as a symbiont of widespread species.</title>
        <authorList>
            <person name="Rouws L."/>
            <person name="Barauna A."/>
            <person name="Beukes C."/>
            <person name="Rouws J.R.C."/>
            <person name="De Faria S.M."/>
            <person name="Gross E."/>
            <person name="Bueno Dos Reis Junior F."/>
            <person name="Simon M.F."/>
            <person name="Maluk M."/>
            <person name="Odee D.W."/>
            <person name="Kenicer G."/>
            <person name="Young J.P.W."/>
            <person name="Reis V.M."/>
            <person name="Zilli J."/>
            <person name="James E.K."/>
        </authorList>
    </citation>
    <scope>NUCLEOTIDE SEQUENCE [LARGE SCALE GENOMIC DNA]</scope>
    <source>
        <strain evidence="1 2">BR14375</strain>
    </source>
</reference>
<accession>A0ABV3WIT7</accession>
<organism evidence="1 2">
    <name type="scientific">Paraburkholderia phenoliruptrix</name>
    <dbReference type="NCBI Taxonomy" id="252970"/>
    <lineage>
        <taxon>Bacteria</taxon>
        <taxon>Pseudomonadati</taxon>
        <taxon>Pseudomonadota</taxon>
        <taxon>Betaproteobacteria</taxon>
        <taxon>Burkholderiales</taxon>
        <taxon>Burkholderiaceae</taxon>
        <taxon>Paraburkholderia</taxon>
    </lineage>
</organism>
<keyword evidence="2" id="KW-1185">Reference proteome</keyword>
<dbReference type="GO" id="GO:0016301">
    <property type="term" value="F:kinase activity"/>
    <property type="evidence" value="ECO:0007669"/>
    <property type="project" value="UniProtKB-KW"/>
</dbReference>
<evidence type="ECO:0000313" key="1">
    <source>
        <dbReference type="EMBL" id="MEX3752739.1"/>
    </source>
</evidence>
<dbReference type="SUPFAM" id="SSF54919">
    <property type="entry name" value="Nucleoside diphosphate kinase, NDK"/>
    <property type="match status" value="1"/>
</dbReference>
<proteinExistence type="predicted"/>
<dbReference type="Proteomes" id="UP001558535">
    <property type="component" value="Unassembled WGS sequence"/>
</dbReference>
<gene>
    <name evidence="1" type="ORF">AB3X84_22360</name>
</gene>
<dbReference type="InterPro" id="IPR036850">
    <property type="entry name" value="NDK-like_dom_sf"/>
</dbReference>
<keyword evidence="1" id="KW-0808">Transferase</keyword>